<reference evidence="2" key="1">
    <citation type="journal article" date="2015" name="Nat. Genet.">
        <title>The genome and transcriptome of the zoonotic hookworm Ancylostoma ceylanicum identify infection-specific gene families.</title>
        <authorList>
            <person name="Schwarz E.M."/>
            <person name="Hu Y."/>
            <person name="Antoshechkin I."/>
            <person name="Miller M.M."/>
            <person name="Sternberg P.W."/>
            <person name="Aroian R.V."/>
        </authorList>
    </citation>
    <scope>NUCLEOTIDE SEQUENCE</scope>
    <source>
        <strain evidence="2">HY135</strain>
    </source>
</reference>
<dbReference type="Proteomes" id="UP000024635">
    <property type="component" value="Unassembled WGS sequence"/>
</dbReference>
<protein>
    <submittedName>
        <fullName evidence="1">Uncharacterized protein</fullName>
    </submittedName>
</protein>
<name>A0A016SY91_9BILA</name>
<keyword evidence="2" id="KW-1185">Reference proteome</keyword>
<proteinExistence type="predicted"/>
<organism evidence="1 2">
    <name type="scientific">Ancylostoma ceylanicum</name>
    <dbReference type="NCBI Taxonomy" id="53326"/>
    <lineage>
        <taxon>Eukaryota</taxon>
        <taxon>Metazoa</taxon>
        <taxon>Ecdysozoa</taxon>
        <taxon>Nematoda</taxon>
        <taxon>Chromadorea</taxon>
        <taxon>Rhabditida</taxon>
        <taxon>Rhabditina</taxon>
        <taxon>Rhabditomorpha</taxon>
        <taxon>Strongyloidea</taxon>
        <taxon>Ancylostomatidae</taxon>
        <taxon>Ancylostomatinae</taxon>
        <taxon>Ancylostoma</taxon>
    </lineage>
</organism>
<evidence type="ECO:0000313" key="2">
    <source>
        <dbReference type="Proteomes" id="UP000024635"/>
    </source>
</evidence>
<sequence length="140" mass="15770">MAYVYLAIVVTKVIRVYWCDSTPPIAARGHVPQFGLRRTPIISLDPSPPTLNACASLSYRWTRLPSYFGRRLILIISLDPSPPVWTPALLYHIAGPVSMRFLTFECRLIPVESVIPPLTRSLRPLNGVHARTKSQIFCNI</sequence>
<accession>A0A016SY91</accession>
<evidence type="ECO:0000313" key="1">
    <source>
        <dbReference type="EMBL" id="EYB95420.1"/>
    </source>
</evidence>
<comment type="caution">
    <text evidence="1">The sequence shown here is derived from an EMBL/GenBank/DDBJ whole genome shotgun (WGS) entry which is preliminary data.</text>
</comment>
<dbReference type="AlphaFoldDB" id="A0A016SY91"/>
<dbReference type="EMBL" id="JARK01001496">
    <property type="protein sequence ID" value="EYB95420.1"/>
    <property type="molecule type" value="Genomic_DNA"/>
</dbReference>
<gene>
    <name evidence="1" type="primary">Acey_s0160.g3344</name>
    <name evidence="1" type="ORF">Y032_0160g3344</name>
</gene>